<dbReference type="STRING" id="914237.A0A1E1LJQ1"/>
<dbReference type="InterPro" id="IPR000209">
    <property type="entry name" value="Peptidase_S8/S53_dom"/>
</dbReference>
<keyword evidence="14" id="KW-1185">Reference proteome</keyword>
<dbReference type="AlphaFoldDB" id="A0A1E1LJQ1"/>
<feature type="domain" description="Peptidase S8/S53" evidence="9">
    <location>
        <begin position="141"/>
        <end position="625"/>
    </location>
</feature>
<dbReference type="Proteomes" id="UP000178129">
    <property type="component" value="Unassembled WGS sequence"/>
</dbReference>
<dbReference type="InterPro" id="IPR046450">
    <property type="entry name" value="PA_dom_sf"/>
</dbReference>
<dbReference type="InterPro" id="IPR036852">
    <property type="entry name" value="Peptidase_S8/S53_dom_sf"/>
</dbReference>
<feature type="active site" description="Charge relay system" evidence="6 7">
    <location>
        <position position="148"/>
    </location>
</feature>
<dbReference type="PROSITE" id="PS51892">
    <property type="entry name" value="SUBTILASE"/>
    <property type="match status" value="1"/>
</dbReference>
<feature type="active site" description="Charge relay system" evidence="6 7">
    <location>
        <position position="225"/>
    </location>
</feature>
<dbReference type="InterPro" id="IPR037045">
    <property type="entry name" value="S8pro/Inhibitor_I9_sf"/>
</dbReference>
<sequence length="789" mass="82486">MFIRSLTSSLLVCGLFCSQSVTAQRKTYIVQLASGNGGATGGLVRRQNLQAELAIAPATVLYNYDTVMDGFAAKLTDEQASNLKTHPDVVSVVEDTVLQLHTTHTPSFLGIAENNGILGQRDVEYAGMPLGKREVNAAEANIIVGVLDTGVWPENPSYSDHGLPAIPAHWKGNCDEGERWTKANCNKKLIGAAYFYKGLIAAEMQQNATFNASSILKSARDDEGHGTHTSTTIAGSRTANVSLFGQAAGNARGMAPDARLAIYKVCWADGCVSSDLLAGIERAIADGVNVISASLGGGDDFGGDEIISRATFAAAQKGIFSTFSAGNDGPDAVTVSNSAPWILNVAASTLDREFPATVSLGNGVTSTGQTLYSNGSVSDIEPLSGNTVLPLILGSAAAVPHGNVTAAQLCKPDTLDPARVAGKIVVCTRGDNGRVNKGAVVKKAGGRGMVLVNNAENGEGLVAEAHVLPAIALGVKAGAPVLEYAKSSSATASLQFEGTKLGVPAPQMASFSSRGPSGAIPQILRPDITGPGVSILAGWTRETSPSGENDDTRRVDYNVISGTSMSCPHLSGIATHIMARRPGWSPAAVRSAIMTTAYTHTKGASTPIIDTATSTAATPFAYGNGHVDPVAALNPGLIYNITTQDYQEFVCSVNNTNAFMQLVTGTHFACDKHKVYSPYDLNYPSFSAVYDTHSTTGTYTATFHRTLTSVGGAGTYKASLTFDHEYINVVVKPEQLTFKAVGDTQTFEVVVTMKAPPSKGVVTDHGRLVWSDGTHTVGSSLAFTWADLV</sequence>
<evidence type="ECO:0000256" key="3">
    <source>
        <dbReference type="ARBA" id="ARBA00022729"/>
    </source>
</evidence>
<keyword evidence="5 7" id="KW-0720">Serine protease</keyword>
<feature type="domain" description="Inhibitor I9" evidence="11">
    <location>
        <begin position="47"/>
        <end position="101"/>
    </location>
</feature>
<evidence type="ECO:0000256" key="7">
    <source>
        <dbReference type="PROSITE-ProRule" id="PRU01240"/>
    </source>
</evidence>
<dbReference type="SUPFAM" id="SSF52743">
    <property type="entry name" value="Subtilisin-like"/>
    <property type="match status" value="1"/>
</dbReference>
<dbReference type="Pfam" id="PF02225">
    <property type="entry name" value="PA"/>
    <property type="match status" value="1"/>
</dbReference>
<dbReference type="Pfam" id="PF17766">
    <property type="entry name" value="fn3_6"/>
    <property type="match status" value="1"/>
</dbReference>
<evidence type="ECO:0000313" key="13">
    <source>
        <dbReference type="EMBL" id="CZT10726.1"/>
    </source>
</evidence>
<evidence type="ECO:0000313" key="14">
    <source>
        <dbReference type="Proteomes" id="UP000178129"/>
    </source>
</evidence>
<dbReference type="Gene3D" id="3.30.70.80">
    <property type="entry name" value="Peptidase S8 propeptide/proteinase inhibitor I9"/>
    <property type="match status" value="1"/>
</dbReference>
<dbReference type="FunFam" id="3.40.50.200:FF:000006">
    <property type="entry name" value="Subtilisin-like protease SBT1.5"/>
    <property type="match status" value="1"/>
</dbReference>
<dbReference type="InterPro" id="IPR003137">
    <property type="entry name" value="PA_domain"/>
</dbReference>
<comment type="similarity">
    <text evidence="1 7">Belongs to the peptidase S8 family.</text>
</comment>
<dbReference type="CDD" id="cd02120">
    <property type="entry name" value="PA_subtilisin_like"/>
    <property type="match status" value="1"/>
</dbReference>
<feature type="signal peptide" evidence="8">
    <location>
        <begin position="1"/>
        <end position="23"/>
    </location>
</feature>
<comment type="caution">
    <text evidence="13">The sequence shown here is derived from an EMBL/GenBank/DDBJ whole genome shotgun (WGS) entry which is preliminary data.</text>
</comment>
<evidence type="ECO:0000259" key="11">
    <source>
        <dbReference type="Pfam" id="PF05922"/>
    </source>
</evidence>
<keyword evidence="4 7" id="KW-0378">Hydrolase</keyword>
<feature type="domain" description="PA" evidence="10">
    <location>
        <begin position="406"/>
        <end position="479"/>
    </location>
</feature>
<dbReference type="Gene3D" id="3.50.30.30">
    <property type="match status" value="1"/>
</dbReference>
<feature type="domain" description="Subtilisin-like protease fibronectin type-III" evidence="12">
    <location>
        <begin position="680"/>
        <end position="782"/>
    </location>
</feature>
<dbReference type="CDD" id="cd04852">
    <property type="entry name" value="Peptidases_S8_3"/>
    <property type="match status" value="1"/>
</dbReference>
<name>A0A1E1LJQ1_9HELO</name>
<reference evidence="14" key="1">
    <citation type="submission" date="2016-03" db="EMBL/GenBank/DDBJ databases">
        <authorList>
            <person name="Ploux O."/>
        </authorList>
    </citation>
    <scope>NUCLEOTIDE SEQUENCE [LARGE SCALE GENOMIC DNA]</scope>
    <source>
        <strain evidence="14">UK7</strain>
    </source>
</reference>
<feature type="active site" description="Charge relay system" evidence="6 7">
    <location>
        <position position="564"/>
    </location>
</feature>
<dbReference type="InterPro" id="IPR041469">
    <property type="entry name" value="Subtilisin-like_FN3"/>
</dbReference>
<dbReference type="FunFam" id="3.50.30.30:FF:000005">
    <property type="entry name" value="subtilisin-like protease SBT1.5"/>
    <property type="match status" value="1"/>
</dbReference>
<proteinExistence type="inferred from homology"/>
<accession>A0A1E1LJQ1</accession>
<dbReference type="Gene3D" id="3.40.50.200">
    <property type="entry name" value="Peptidase S8/S53 domain"/>
    <property type="match status" value="1"/>
</dbReference>
<dbReference type="EMBL" id="FJUW01000057">
    <property type="protein sequence ID" value="CZT10726.1"/>
    <property type="molecule type" value="Genomic_DNA"/>
</dbReference>
<dbReference type="InterPro" id="IPR010259">
    <property type="entry name" value="S8pro/Inhibitor_I9"/>
</dbReference>
<dbReference type="PRINTS" id="PR00723">
    <property type="entry name" value="SUBTILISIN"/>
</dbReference>
<dbReference type="PANTHER" id="PTHR10795">
    <property type="entry name" value="PROPROTEIN CONVERTASE SUBTILISIN/KEXIN"/>
    <property type="match status" value="1"/>
</dbReference>
<dbReference type="Gene3D" id="2.60.40.2310">
    <property type="match status" value="1"/>
</dbReference>
<dbReference type="GO" id="GO:0004252">
    <property type="term" value="F:serine-type endopeptidase activity"/>
    <property type="evidence" value="ECO:0007669"/>
    <property type="project" value="UniProtKB-UniRule"/>
</dbReference>
<evidence type="ECO:0000256" key="5">
    <source>
        <dbReference type="ARBA" id="ARBA00022825"/>
    </source>
</evidence>
<gene>
    <name evidence="13" type="ORF">RCO7_11633</name>
</gene>
<feature type="chain" id="PRO_5009447142" evidence="8">
    <location>
        <begin position="24"/>
        <end position="789"/>
    </location>
</feature>
<evidence type="ECO:0000259" key="10">
    <source>
        <dbReference type="Pfam" id="PF02225"/>
    </source>
</evidence>
<evidence type="ECO:0000256" key="6">
    <source>
        <dbReference type="PIRSR" id="PIRSR615500-1"/>
    </source>
</evidence>
<dbReference type="SUPFAM" id="SSF52025">
    <property type="entry name" value="PA domain"/>
    <property type="match status" value="1"/>
</dbReference>
<evidence type="ECO:0000256" key="2">
    <source>
        <dbReference type="ARBA" id="ARBA00022670"/>
    </source>
</evidence>
<dbReference type="InParanoid" id="A0A1E1LJQ1"/>
<dbReference type="InterPro" id="IPR034197">
    <property type="entry name" value="Peptidases_S8_3"/>
</dbReference>
<dbReference type="SUPFAM" id="SSF54897">
    <property type="entry name" value="Protease propeptides/inhibitors"/>
    <property type="match status" value="1"/>
</dbReference>
<evidence type="ECO:0000256" key="8">
    <source>
        <dbReference type="SAM" id="SignalP"/>
    </source>
</evidence>
<evidence type="ECO:0000259" key="9">
    <source>
        <dbReference type="Pfam" id="PF00082"/>
    </source>
</evidence>
<evidence type="ECO:0000256" key="4">
    <source>
        <dbReference type="ARBA" id="ARBA00022801"/>
    </source>
</evidence>
<dbReference type="Pfam" id="PF05922">
    <property type="entry name" value="Inhibitor_I9"/>
    <property type="match status" value="1"/>
</dbReference>
<dbReference type="InterPro" id="IPR045051">
    <property type="entry name" value="SBT"/>
</dbReference>
<dbReference type="Pfam" id="PF00082">
    <property type="entry name" value="Peptidase_S8"/>
    <property type="match status" value="1"/>
</dbReference>
<protein>
    <submittedName>
        <fullName evidence="13">Related to Subtilisin-like protease</fullName>
    </submittedName>
</protein>
<keyword evidence="2 7" id="KW-0645">Protease</keyword>
<evidence type="ECO:0000259" key="12">
    <source>
        <dbReference type="Pfam" id="PF17766"/>
    </source>
</evidence>
<organism evidence="13 14">
    <name type="scientific">Rhynchosporium graminicola</name>
    <dbReference type="NCBI Taxonomy" id="2792576"/>
    <lineage>
        <taxon>Eukaryota</taxon>
        <taxon>Fungi</taxon>
        <taxon>Dikarya</taxon>
        <taxon>Ascomycota</taxon>
        <taxon>Pezizomycotina</taxon>
        <taxon>Leotiomycetes</taxon>
        <taxon>Helotiales</taxon>
        <taxon>Ploettnerulaceae</taxon>
        <taxon>Rhynchosporium</taxon>
    </lineage>
</organism>
<dbReference type="InterPro" id="IPR015500">
    <property type="entry name" value="Peptidase_S8_subtilisin-rel"/>
</dbReference>
<evidence type="ECO:0000256" key="1">
    <source>
        <dbReference type="ARBA" id="ARBA00011073"/>
    </source>
</evidence>
<keyword evidence="3 8" id="KW-0732">Signal</keyword>
<dbReference type="GO" id="GO:0006508">
    <property type="term" value="P:proteolysis"/>
    <property type="evidence" value="ECO:0007669"/>
    <property type="project" value="UniProtKB-KW"/>
</dbReference>